<reference evidence="2" key="1">
    <citation type="journal article" date="2020" name="New Phytol.">
        <title>Comparative genomics reveals dynamic genome evolution in host specialist ectomycorrhizal fungi.</title>
        <authorList>
            <person name="Lofgren L.A."/>
            <person name="Nguyen N.H."/>
            <person name="Vilgalys R."/>
            <person name="Ruytinx J."/>
            <person name="Liao H.L."/>
            <person name="Branco S."/>
            <person name="Kuo A."/>
            <person name="LaButti K."/>
            <person name="Lipzen A."/>
            <person name="Andreopoulos W."/>
            <person name="Pangilinan J."/>
            <person name="Riley R."/>
            <person name="Hundley H."/>
            <person name="Na H."/>
            <person name="Barry K."/>
            <person name="Grigoriev I.V."/>
            <person name="Stajich J.E."/>
            <person name="Kennedy P.G."/>
        </authorList>
    </citation>
    <scope>NUCLEOTIDE SEQUENCE</scope>
    <source>
        <strain evidence="2">FC423</strain>
    </source>
</reference>
<dbReference type="AlphaFoldDB" id="A0A9P7FJX5"/>
<dbReference type="EMBL" id="JABBWM010000001">
    <property type="protein sequence ID" value="KAG2120870.1"/>
    <property type="molecule type" value="Genomic_DNA"/>
</dbReference>
<feature type="region of interest" description="Disordered" evidence="1">
    <location>
        <begin position="144"/>
        <end position="178"/>
    </location>
</feature>
<evidence type="ECO:0000256" key="1">
    <source>
        <dbReference type="SAM" id="MobiDB-lite"/>
    </source>
</evidence>
<comment type="caution">
    <text evidence="2">The sequence shown here is derived from an EMBL/GenBank/DDBJ whole genome shotgun (WGS) entry which is preliminary data.</text>
</comment>
<dbReference type="OrthoDB" id="3264327at2759"/>
<name>A0A9P7FJX5_9AGAM</name>
<keyword evidence="3" id="KW-1185">Reference proteome</keyword>
<organism evidence="2 3">
    <name type="scientific">Suillus discolor</name>
    <dbReference type="NCBI Taxonomy" id="1912936"/>
    <lineage>
        <taxon>Eukaryota</taxon>
        <taxon>Fungi</taxon>
        <taxon>Dikarya</taxon>
        <taxon>Basidiomycota</taxon>
        <taxon>Agaricomycotina</taxon>
        <taxon>Agaricomycetes</taxon>
        <taxon>Agaricomycetidae</taxon>
        <taxon>Boletales</taxon>
        <taxon>Suillineae</taxon>
        <taxon>Suillaceae</taxon>
        <taxon>Suillus</taxon>
    </lineage>
</organism>
<dbReference type="RefSeq" id="XP_041300246.1">
    <property type="nucleotide sequence ID" value="XM_041430661.1"/>
</dbReference>
<gene>
    <name evidence="2" type="ORF">F5147DRAFT_563279</name>
</gene>
<protein>
    <submittedName>
        <fullName evidence="2">Uncharacterized protein</fullName>
    </submittedName>
</protein>
<evidence type="ECO:0000313" key="2">
    <source>
        <dbReference type="EMBL" id="KAG2120870.1"/>
    </source>
</evidence>
<sequence length="178" mass="20029">MGIGRIHEILISPEDHKTVIHVALQLFTFLDTLHASVHLPCLNLTDDEVVVMASDIICIVNLQHNCINSQCTDTLEQHVRQEWIETSRTKPTIRHKSTPHFLVNAYSLHNYAHIHLVIPETLRETPLRVTNVAEVQAMAVQHMKEKKASKKAGDAPQEAESTKNDVQGLLIPVPAFDK</sequence>
<evidence type="ECO:0000313" key="3">
    <source>
        <dbReference type="Proteomes" id="UP000823399"/>
    </source>
</evidence>
<proteinExistence type="predicted"/>
<feature type="non-terminal residue" evidence="2">
    <location>
        <position position="1"/>
    </location>
</feature>
<dbReference type="Proteomes" id="UP000823399">
    <property type="component" value="Unassembled WGS sequence"/>
</dbReference>
<accession>A0A9P7FJX5</accession>
<dbReference type="GeneID" id="64692920"/>